<reference evidence="3" key="5">
    <citation type="journal article" date="2021" name="G3 (Bethesda)">
        <title>Aegilops tauschii genome assembly Aet v5.0 features greater sequence contiguity and improved annotation.</title>
        <authorList>
            <person name="Wang L."/>
            <person name="Zhu T."/>
            <person name="Rodriguez J.C."/>
            <person name="Deal K.R."/>
            <person name="Dubcovsky J."/>
            <person name="McGuire P.E."/>
            <person name="Lux T."/>
            <person name="Spannagl M."/>
            <person name="Mayer K.F.X."/>
            <person name="Baldrich P."/>
            <person name="Meyers B.C."/>
            <person name="Huo N."/>
            <person name="Gu Y.Q."/>
            <person name="Zhou H."/>
            <person name="Devos K.M."/>
            <person name="Bennetzen J.L."/>
            <person name="Unver T."/>
            <person name="Budak H."/>
            <person name="Gulick P.J."/>
            <person name="Galiba G."/>
            <person name="Kalapos B."/>
            <person name="Nelson D.R."/>
            <person name="Li P."/>
            <person name="You F.M."/>
            <person name="Luo M.C."/>
            <person name="Dvorak J."/>
        </authorList>
    </citation>
    <scope>NUCLEOTIDE SEQUENCE [LARGE SCALE GENOMIC DNA]</scope>
    <source>
        <strain evidence="3">cv. AL8/78</strain>
    </source>
</reference>
<organism evidence="3 4">
    <name type="scientific">Aegilops tauschii subsp. strangulata</name>
    <name type="common">Goatgrass</name>
    <dbReference type="NCBI Taxonomy" id="200361"/>
    <lineage>
        <taxon>Eukaryota</taxon>
        <taxon>Viridiplantae</taxon>
        <taxon>Streptophyta</taxon>
        <taxon>Embryophyta</taxon>
        <taxon>Tracheophyta</taxon>
        <taxon>Spermatophyta</taxon>
        <taxon>Magnoliopsida</taxon>
        <taxon>Liliopsida</taxon>
        <taxon>Poales</taxon>
        <taxon>Poaceae</taxon>
        <taxon>BOP clade</taxon>
        <taxon>Pooideae</taxon>
        <taxon>Triticodae</taxon>
        <taxon>Triticeae</taxon>
        <taxon>Triticinae</taxon>
        <taxon>Aegilops</taxon>
    </lineage>
</organism>
<evidence type="ECO:0000313" key="3">
    <source>
        <dbReference type="EnsemblPlants" id="AET4Gv20789000.14"/>
    </source>
</evidence>
<keyword evidence="4" id="KW-1185">Reference proteome</keyword>
<dbReference type="SUPFAM" id="SSF81383">
    <property type="entry name" value="F-box domain"/>
    <property type="match status" value="1"/>
</dbReference>
<dbReference type="InterPro" id="IPR036047">
    <property type="entry name" value="F-box-like_dom_sf"/>
</dbReference>
<evidence type="ECO:0000259" key="2">
    <source>
        <dbReference type="SMART" id="SM00256"/>
    </source>
</evidence>
<dbReference type="Pfam" id="PF23635">
    <property type="entry name" value="Beta-prop_AT5G49610-like"/>
    <property type="match status" value="1"/>
</dbReference>
<keyword evidence="1" id="KW-1133">Transmembrane helix</keyword>
<name>A0A453J4A6_AEGTS</name>
<evidence type="ECO:0000256" key="1">
    <source>
        <dbReference type="SAM" id="Phobius"/>
    </source>
</evidence>
<dbReference type="SMART" id="SM00256">
    <property type="entry name" value="FBOX"/>
    <property type="match status" value="1"/>
</dbReference>
<evidence type="ECO:0000313" key="4">
    <source>
        <dbReference type="Proteomes" id="UP000015105"/>
    </source>
</evidence>
<dbReference type="InterPro" id="IPR056594">
    <property type="entry name" value="AT5G49610-like_b-prop"/>
</dbReference>
<keyword evidence="1" id="KW-0812">Transmembrane</keyword>
<feature type="transmembrane region" description="Helical" evidence="1">
    <location>
        <begin position="430"/>
        <end position="450"/>
    </location>
</feature>
<feature type="transmembrane region" description="Helical" evidence="1">
    <location>
        <begin position="393"/>
        <end position="418"/>
    </location>
</feature>
<reference evidence="4" key="2">
    <citation type="journal article" date="2017" name="Nat. Plants">
        <title>The Aegilops tauschii genome reveals multiple impacts of transposons.</title>
        <authorList>
            <person name="Zhao G."/>
            <person name="Zou C."/>
            <person name="Li K."/>
            <person name="Wang K."/>
            <person name="Li T."/>
            <person name="Gao L."/>
            <person name="Zhang X."/>
            <person name="Wang H."/>
            <person name="Yang Z."/>
            <person name="Liu X."/>
            <person name="Jiang W."/>
            <person name="Mao L."/>
            <person name="Kong X."/>
            <person name="Jiao Y."/>
            <person name="Jia J."/>
        </authorList>
    </citation>
    <scope>NUCLEOTIDE SEQUENCE [LARGE SCALE GENOMIC DNA]</scope>
    <source>
        <strain evidence="4">cv. AL8/78</strain>
    </source>
</reference>
<protein>
    <recommendedName>
        <fullName evidence="2">F-box domain-containing protein</fullName>
    </recommendedName>
</protein>
<dbReference type="PANTHER" id="PTHR32133">
    <property type="entry name" value="OS07G0120400 PROTEIN"/>
    <property type="match status" value="1"/>
</dbReference>
<reference evidence="4" key="1">
    <citation type="journal article" date="2014" name="Science">
        <title>Ancient hybridizations among the ancestral genomes of bread wheat.</title>
        <authorList>
            <consortium name="International Wheat Genome Sequencing Consortium,"/>
            <person name="Marcussen T."/>
            <person name="Sandve S.R."/>
            <person name="Heier L."/>
            <person name="Spannagl M."/>
            <person name="Pfeifer M."/>
            <person name="Jakobsen K.S."/>
            <person name="Wulff B.B."/>
            <person name="Steuernagel B."/>
            <person name="Mayer K.F."/>
            <person name="Olsen O.A."/>
        </authorList>
    </citation>
    <scope>NUCLEOTIDE SEQUENCE [LARGE SCALE GENOMIC DNA]</scope>
    <source>
        <strain evidence="4">cv. AL8/78</strain>
    </source>
</reference>
<reference evidence="3" key="3">
    <citation type="journal article" date="2017" name="Nature">
        <title>Genome sequence of the progenitor of the wheat D genome Aegilops tauschii.</title>
        <authorList>
            <person name="Luo M.C."/>
            <person name="Gu Y.Q."/>
            <person name="Puiu D."/>
            <person name="Wang H."/>
            <person name="Twardziok S.O."/>
            <person name="Deal K.R."/>
            <person name="Huo N."/>
            <person name="Zhu T."/>
            <person name="Wang L."/>
            <person name="Wang Y."/>
            <person name="McGuire P.E."/>
            <person name="Liu S."/>
            <person name="Long H."/>
            <person name="Ramasamy R.K."/>
            <person name="Rodriguez J.C."/>
            <person name="Van S.L."/>
            <person name="Yuan L."/>
            <person name="Wang Z."/>
            <person name="Xia Z."/>
            <person name="Xiao L."/>
            <person name="Anderson O.D."/>
            <person name="Ouyang S."/>
            <person name="Liang Y."/>
            <person name="Zimin A.V."/>
            <person name="Pertea G."/>
            <person name="Qi P."/>
            <person name="Bennetzen J.L."/>
            <person name="Dai X."/>
            <person name="Dawson M.W."/>
            <person name="Muller H.G."/>
            <person name="Kugler K."/>
            <person name="Rivarola-Duarte L."/>
            <person name="Spannagl M."/>
            <person name="Mayer K.F.X."/>
            <person name="Lu F.H."/>
            <person name="Bevan M.W."/>
            <person name="Leroy P."/>
            <person name="Li P."/>
            <person name="You F.M."/>
            <person name="Sun Q."/>
            <person name="Liu Z."/>
            <person name="Lyons E."/>
            <person name="Wicker T."/>
            <person name="Salzberg S.L."/>
            <person name="Devos K.M."/>
            <person name="Dvorak J."/>
        </authorList>
    </citation>
    <scope>NUCLEOTIDE SEQUENCE [LARGE SCALE GENOMIC DNA]</scope>
    <source>
        <strain evidence="3">cv. AL8/78</strain>
    </source>
</reference>
<feature type="domain" description="F-box" evidence="2">
    <location>
        <begin position="20"/>
        <end position="62"/>
    </location>
</feature>
<dbReference type="InterPro" id="IPR001810">
    <property type="entry name" value="F-box_dom"/>
</dbReference>
<dbReference type="PANTHER" id="PTHR32133:SF408">
    <property type="entry name" value="OS07G0120400 PROTEIN"/>
    <property type="match status" value="1"/>
</dbReference>
<dbReference type="STRING" id="200361.A0A453J4A6"/>
<sequence length="451" mass="50872">MSSPSAAASSPAPALDGGVILEEILEEILLRLPPQPSSLPRASLVCTRWRRILSDPGFLSRFREHHGRNKPPPLLGFFDEEFRRDKRPIFKLTTMGRWDRIPPARFSAPWIRGEGWAFFGCRHGLALLICQKRREAVVWDPLTGHQRRLAFPPGFCRKKGRFVQNAAVMCAAAVEDGHVHGDCRFTPFRLALVGSDSDGTHKFACLYESESGVWGDVVSLETTRSTCVCVAKPSVLVRNSFCWLVSGGGILEFDFEIQSLVVIQKPADVNVAAYHWSFLVVRTQHSGLGLAVFSEPDYQSGTIQLWERKSNRDGVVGWELQKTIQLDGLFSFGLTGEPNAFMMQGYDEDSNAILLSTFYGEYMLQLESMQFINLIEHQSACIFTRTYYPYRNFYVIGNPLSLSALGVFSMFFLTIGNWRVAECAGTMLKLYYQTILYVMCYLISHVECYVS</sequence>
<dbReference type="Pfam" id="PF12937">
    <property type="entry name" value="F-box-like"/>
    <property type="match status" value="1"/>
</dbReference>
<reference evidence="3" key="4">
    <citation type="submission" date="2019-03" db="UniProtKB">
        <authorList>
            <consortium name="EnsemblPlants"/>
        </authorList>
    </citation>
    <scope>IDENTIFICATION</scope>
</reference>
<accession>A0A453J4A6</accession>
<dbReference type="AlphaFoldDB" id="A0A453J4A6"/>
<keyword evidence="1" id="KW-0472">Membrane</keyword>
<proteinExistence type="predicted"/>
<dbReference type="Proteomes" id="UP000015105">
    <property type="component" value="Chromosome 4D"/>
</dbReference>
<dbReference type="Gene3D" id="1.20.1280.50">
    <property type="match status" value="1"/>
</dbReference>
<dbReference type="EnsemblPlants" id="AET4Gv20789000.14">
    <property type="protein sequence ID" value="AET4Gv20789000.14"/>
    <property type="gene ID" value="AET4Gv20789000"/>
</dbReference>
<dbReference type="Gramene" id="AET4Gv20789000.14">
    <property type="protein sequence ID" value="AET4Gv20789000.14"/>
    <property type="gene ID" value="AET4Gv20789000"/>
</dbReference>